<evidence type="ECO:0000256" key="17">
    <source>
        <dbReference type="ARBA" id="ARBA00023180"/>
    </source>
</evidence>
<evidence type="ECO:0000256" key="7">
    <source>
        <dbReference type="ARBA" id="ARBA00022645"/>
    </source>
</evidence>
<dbReference type="EMBL" id="CP046401">
    <property type="protein sequence ID" value="QGY47365.1"/>
    <property type="molecule type" value="Genomic_DNA"/>
</dbReference>
<evidence type="ECO:0000259" key="21">
    <source>
        <dbReference type="Pfam" id="PF04389"/>
    </source>
</evidence>
<dbReference type="GO" id="GO:0005576">
    <property type="term" value="C:extracellular region"/>
    <property type="evidence" value="ECO:0007669"/>
    <property type="project" value="UniProtKB-SubCell"/>
</dbReference>
<dbReference type="Pfam" id="PF04389">
    <property type="entry name" value="Peptidase_M28"/>
    <property type="match status" value="1"/>
</dbReference>
<evidence type="ECO:0000256" key="2">
    <source>
        <dbReference type="ARBA" id="ARBA00004371"/>
    </source>
</evidence>
<keyword evidence="8" id="KW-0645">Protease</keyword>
<evidence type="ECO:0000256" key="16">
    <source>
        <dbReference type="ARBA" id="ARBA00023145"/>
    </source>
</evidence>
<sequence>MNRIFTLLFAFGLLFQGNAQTSEDKVIQSIFDEALTDYTSYRNLEYLCKNYPGRITGSEEVAGAVEYTFKLMKAMQLDTVFKQEVQVPHWIRGDAEKAFILSKRNGKKEVPVISLGMSVGTGKKGLTASIVEVHSFEELEKLGVEKVKGKIVFFNRPMDPTMINTFGAYGGAGNQRTQGAAEAAKYGAVGALVRSLTNSLDDFPHTGVMRYDEGGRKIPAVAISTNGAELLSSWLKKEPDLKFHFENYCETLPETISYNVIGEISGSEYPDEIITVGGHIDAWEPGEGAHDDGAGCMQSIEMLRIMKELNIRPKRTIRAVMFMDEEIAQRGGQEYARQAELKNENHYFALEADRGAFQPLGFGVSAPAERLEKILELKEYFAPYGITRFTQGGGGVDISPLGQFGTPLSSYIPEMQRYFDMHHCGNDTFEQVNFREFQMGSAAIASFIYLIDKFDL</sequence>
<evidence type="ECO:0000256" key="5">
    <source>
        <dbReference type="ARBA" id="ARBA00014116"/>
    </source>
</evidence>
<dbReference type="GO" id="GO:0006508">
    <property type="term" value="P:proteolysis"/>
    <property type="evidence" value="ECO:0007669"/>
    <property type="project" value="UniProtKB-KW"/>
</dbReference>
<dbReference type="InterPro" id="IPR039866">
    <property type="entry name" value="CPQ"/>
</dbReference>
<name>A0A6I6JW28_9BACT</name>
<dbReference type="Gene3D" id="3.50.30.30">
    <property type="match status" value="1"/>
</dbReference>
<dbReference type="RefSeq" id="WP_158871164.1">
    <property type="nucleotide sequence ID" value="NZ_CP046401.1"/>
</dbReference>
<evidence type="ECO:0000256" key="9">
    <source>
        <dbReference type="ARBA" id="ARBA00022723"/>
    </source>
</evidence>
<dbReference type="GO" id="GO:0046872">
    <property type="term" value="F:metal ion binding"/>
    <property type="evidence" value="ECO:0007669"/>
    <property type="project" value="UniProtKB-KW"/>
</dbReference>
<dbReference type="AlphaFoldDB" id="A0A6I6JW28"/>
<comment type="subcellular location">
    <subcellularLocation>
        <location evidence="1">Endoplasmic reticulum</location>
    </subcellularLocation>
    <subcellularLocation>
        <location evidence="3">Golgi apparatus</location>
    </subcellularLocation>
    <subcellularLocation>
        <location evidence="2">Lysosome</location>
    </subcellularLocation>
    <subcellularLocation>
        <location evidence="4">Secreted</location>
    </subcellularLocation>
</comment>
<keyword evidence="16" id="KW-0865">Zymogen</keyword>
<keyword evidence="23" id="KW-1185">Reference proteome</keyword>
<evidence type="ECO:0000256" key="8">
    <source>
        <dbReference type="ARBA" id="ARBA00022670"/>
    </source>
</evidence>
<gene>
    <name evidence="22" type="ORF">GM418_27965</name>
</gene>
<evidence type="ECO:0000256" key="20">
    <source>
        <dbReference type="ARBA" id="ARBA00033328"/>
    </source>
</evidence>
<keyword evidence="15" id="KW-0482">Metalloprotease</keyword>
<dbReference type="GO" id="GO:0005764">
    <property type="term" value="C:lysosome"/>
    <property type="evidence" value="ECO:0007669"/>
    <property type="project" value="UniProtKB-SubCell"/>
</dbReference>
<proteinExistence type="predicted"/>
<protein>
    <recommendedName>
        <fullName evidence="5">Carboxypeptidase Q</fullName>
    </recommendedName>
    <alternativeName>
        <fullName evidence="20">Plasma glutamate carboxypeptidase</fullName>
    </alternativeName>
</protein>
<keyword evidence="10" id="KW-0732">Signal</keyword>
<dbReference type="GO" id="GO:0004180">
    <property type="term" value="F:carboxypeptidase activity"/>
    <property type="evidence" value="ECO:0007669"/>
    <property type="project" value="UniProtKB-KW"/>
</dbReference>
<evidence type="ECO:0000256" key="1">
    <source>
        <dbReference type="ARBA" id="ARBA00004240"/>
    </source>
</evidence>
<dbReference type="PANTHER" id="PTHR12053:SF3">
    <property type="entry name" value="CARBOXYPEPTIDASE Q"/>
    <property type="match status" value="1"/>
</dbReference>
<organism evidence="22 23">
    <name type="scientific">Maribellus comscasis</name>
    <dbReference type="NCBI Taxonomy" id="2681766"/>
    <lineage>
        <taxon>Bacteria</taxon>
        <taxon>Pseudomonadati</taxon>
        <taxon>Bacteroidota</taxon>
        <taxon>Bacteroidia</taxon>
        <taxon>Marinilabiliales</taxon>
        <taxon>Prolixibacteraceae</taxon>
        <taxon>Maribellus</taxon>
    </lineage>
</organism>
<keyword evidence="18" id="KW-0458">Lysosome</keyword>
<dbReference type="Proteomes" id="UP000428260">
    <property type="component" value="Chromosome"/>
</dbReference>
<evidence type="ECO:0000256" key="19">
    <source>
        <dbReference type="ARBA" id="ARBA00025833"/>
    </source>
</evidence>
<evidence type="ECO:0000256" key="11">
    <source>
        <dbReference type="ARBA" id="ARBA00022801"/>
    </source>
</evidence>
<evidence type="ECO:0000256" key="14">
    <source>
        <dbReference type="ARBA" id="ARBA00023034"/>
    </source>
</evidence>
<keyword evidence="17" id="KW-0325">Glycoprotein</keyword>
<keyword evidence="14" id="KW-0333">Golgi apparatus</keyword>
<evidence type="ECO:0000256" key="6">
    <source>
        <dbReference type="ARBA" id="ARBA00022525"/>
    </source>
</evidence>
<dbReference type="PANTHER" id="PTHR12053">
    <property type="entry name" value="PROTEASE FAMILY M28 PLASMA GLUTAMATE CARBOXYPEPTIDASE-RELATED"/>
    <property type="match status" value="1"/>
</dbReference>
<accession>A0A6I6JW28</accession>
<keyword evidence="11 22" id="KW-0378">Hydrolase</keyword>
<keyword evidence="6" id="KW-0964">Secreted</keyword>
<evidence type="ECO:0000256" key="18">
    <source>
        <dbReference type="ARBA" id="ARBA00023228"/>
    </source>
</evidence>
<keyword evidence="12" id="KW-0256">Endoplasmic reticulum</keyword>
<keyword evidence="13" id="KW-0862">Zinc</keyword>
<evidence type="ECO:0000256" key="3">
    <source>
        <dbReference type="ARBA" id="ARBA00004555"/>
    </source>
</evidence>
<keyword evidence="9" id="KW-0479">Metal-binding</keyword>
<dbReference type="KEGG" id="mcos:GM418_27965"/>
<dbReference type="SUPFAM" id="SSF53187">
    <property type="entry name" value="Zn-dependent exopeptidases"/>
    <property type="match status" value="1"/>
</dbReference>
<evidence type="ECO:0000256" key="10">
    <source>
        <dbReference type="ARBA" id="ARBA00022729"/>
    </source>
</evidence>
<evidence type="ECO:0000256" key="13">
    <source>
        <dbReference type="ARBA" id="ARBA00022833"/>
    </source>
</evidence>
<feature type="domain" description="Peptidase M28" evidence="21">
    <location>
        <begin position="259"/>
        <end position="445"/>
    </location>
</feature>
<comment type="subunit">
    <text evidence="19">Homodimer. The monomeric form is inactive while the homodimer is active.</text>
</comment>
<reference evidence="22 23" key="1">
    <citation type="submission" date="2019-11" db="EMBL/GenBank/DDBJ databases">
        <authorList>
            <person name="Zheng R.K."/>
            <person name="Sun C.M."/>
        </authorList>
    </citation>
    <scope>NUCLEOTIDE SEQUENCE [LARGE SCALE GENOMIC DNA]</scope>
    <source>
        <strain evidence="22 23">WC007</strain>
    </source>
</reference>
<evidence type="ECO:0000256" key="4">
    <source>
        <dbReference type="ARBA" id="ARBA00004613"/>
    </source>
</evidence>
<dbReference type="InterPro" id="IPR007484">
    <property type="entry name" value="Peptidase_M28"/>
</dbReference>
<evidence type="ECO:0000256" key="15">
    <source>
        <dbReference type="ARBA" id="ARBA00023049"/>
    </source>
</evidence>
<evidence type="ECO:0000313" key="22">
    <source>
        <dbReference type="EMBL" id="QGY47365.1"/>
    </source>
</evidence>
<dbReference type="Gene3D" id="3.40.630.10">
    <property type="entry name" value="Zn peptidases"/>
    <property type="match status" value="1"/>
</dbReference>
<keyword evidence="7" id="KW-0121">Carboxypeptidase</keyword>
<evidence type="ECO:0000256" key="12">
    <source>
        <dbReference type="ARBA" id="ARBA00022824"/>
    </source>
</evidence>
<dbReference type="GO" id="GO:0070573">
    <property type="term" value="F:metallodipeptidase activity"/>
    <property type="evidence" value="ECO:0007669"/>
    <property type="project" value="InterPro"/>
</dbReference>
<evidence type="ECO:0000313" key="23">
    <source>
        <dbReference type="Proteomes" id="UP000428260"/>
    </source>
</evidence>